<keyword evidence="1" id="KW-1133">Transmembrane helix</keyword>
<name>A0A177CS97_9PLEO</name>
<dbReference type="FunCoup" id="A0A177CS97">
    <property type="interactions" value="80"/>
</dbReference>
<dbReference type="InParanoid" id="A0A177CS97"/>
<sequence length="102" mass="11385">MSYITKRALSTLIPPKVASPNAIGSSPNALRMQKVVSFYEKLPRGAAPEIQAKGLLGRYQKRYFGKNASAMPLVHVIGALIALGYAQNYYFHLRHHKNNVHH</sequence>
<dbReference type="PANTHER" id="PTHR28161">
    <property type="entry name" value="ATP SYNTHASE SUBUNIT F, MITOCHONDRIAL"/>
    <property type="match status" value="1"/>
</dbReference>
<evidence type="ECO:0008006" key="4">
    <source>
        <dbReference type="Google" id="ProtNLM"/>
    </source>
</evidence>
<dbReference type="RefSeq" id="XP_018040436.1">
    <property type="nucleotide sequence ID" value="XM_018177648.1"/>
</dbReference>
<dbReference type="InterPro" id="IPR019727">
    <property type="entry name" value="ATP_synth_F0_fsu_mt_fun"/>
</dbReference>
<evidence type="ECO:0000313" key="3">
    <source>
        <dbReference type="Proteomes" id="UP000077069"/>
    </source>
</evidence>
<reference evidence="2 3" key="1">
    <citation type="submission" date="2016-05" db="EMBL/GenBank/DDBJ databases">
        <title>Comparative analysis of secretome profiles of manganese(II)-oxidizing ascomycete fungi.</title>
        <authorList>
            <consortium name="DOE Joint Genome Institute"/>
            <person name="Zeiner C.A."/>
            <person name="Purvine S.O."/>
            <person name="Zink E.M."/>
            <person name="Wu S."/>
            <person name="Pasa-Tolic L."/>
            <person name="Chaput D.L."/>
            <person name="Haridas S."/>
            <person name="Grigoriev I.V."/>
            <person name="Santelli C.M."/>
            <person name="Hansel C.M."/>
        </authorList>
    </citation>
    <scope>NUCLEOTIDE SEQUENCE [LARGE SCALE GENOMIC DNA]</scope>
    <source>
        <strain evidence="2 3">AP3s5-JAC2a</strain>
    </source>
</reference>
<proteinExistence type="predicted"/>
<dbReference type="GeneID" id="28761134"/>
<keyword evidence="1" id="KW-0812">Transmembrane</keyword>
<gene>
    <name evidence="2" type="ORF">CC84DRAFT_1161080</name>
</gene>
<dbReference type="Pfam" id="PF10791">
    <property type="entry name" value="F1F0-ATPsyn_F"/>
    <property type="match status" value="1"/>
</dbReference>
<dbReference type="PANTHER" id="PTHR28161:SF1">
    <property type="entry name" value="ATP SYNTHASE SUBUNIT F, MITOCHONDRIAL"/>
    <property type="match status" value="1"/>
</dbReference>
<keyword evidence="1" id="KW-0472">Membrane</keyword>
<dbReference type="GO" id="GO:0046933">
    <property type="term" value="F:proton-transporting ATP synthase activity, rotational mechanism"/>
    <property type="evidence" value="ECO:0007669"/>
    <property type="project" value="TreeGrafter"/>
</dbReference>
<dbReference type="STRING" id="1460663.A0A177CS97"/>
<protein>
    <recommendedName>
        <fullName evidence="4">Mitochondrial F1F0 ATP synthase-like protein subunit F</fullName>
    </recommendedName>
</protein>
<evidence type="ECO:0000256" key="1">
    <source>
        <dbReference type="SAM" id="Phobius"/>
    </source>
</evidence>
<dbReference type="Proteomes" id="UP000077069">
    <property type="component" value="Unassembled WGS sequence"/>
</dbReference>
<organism evidence="2 3">
    <name type="scientific">Paraphaeosphaeria sporulosa</name>
    <dbReference type="NCBI Taxonomy" id="1460663"/>
    <lineage>
        <taxon>Eukaryota</taxon>
        <taxon>Fungi</taxon>
        <taxon>Dikarya</taxon>
        <taxon>Ascomycota</taxon>
        <taxon>Pezizomycotina</taxon>
        <taxon>Dothideomycetes</taxon>
        <taxon>Pleosporomycetidae</taxon>
        <taxon>Pleosporales</taxon>
        <taxon>Massarineae</taxon>
        <taxon>Didymosphaeriaceae</taxon>
        <taxon>Paraphaeosphaeria</taxon>
    </lineage>
</organism>
<dbReference type="AlphaFoldDB" id="A0A177CS97"/>
<accession>A0A177CS97</accession>
<evidence type="ECO:0000313" key="2">
    <source>
        <dbReference type="EMBL" id="OAG10071.1"/>
    </source>
</evidence>
<dbReference type="OrthoDB" id="5561579at2759"/>
<feature type="transmembrane region" description="Helical" evidence="1">
    <location>
        <begin position="68"/>
        <end position="86"/>
    </location>
</feature>
<keyword evidence="3" id="KW-1185">Reference proteome</keyword>
<dbReference type="EMBL" id="KV441549">
    <property type="protein sequence ID" value="OAG10071.1"/>
    <property type="molecule type" value="Genomic_DNA"/>
</dbReference>